<dbReference type="STRING" id="76595.SAMN05660313_00095"/>
<evidence type="ECO:0000313" key="2">
    <source>
        <dbReference type="Proteomes" id="UP000183257"/>
    </source>
</evidence>
<dbReference type="AlphaFoldDB" id="A0A1K1LV29"/>
<dbReference type="EMBL" id="FPIY01000001">
    <property type="protein sequence ID" value="SFW14696.1"/>
    <property type="molecule type" value="Genomic_DNA"/>
</dbReference>
<proteinExistence type="predicted"/>
<organism evidence="1 2">
    <name type="scientific">Cellulophaga fucicola</name>
    <dbReference type="NCBI Taxonomy" id="76595"/>
    <lineage>
        <taxon>Bacteria</taxon>
        <taxon>Pseudomonadati</taxon>
        <taxon>Bacteroidota</taxon>
        <taxon>Flavobacteriia</taxon>
        <taxon>Flavobacteriales</taxon>
        <taxon>Flavobacteriaceae</taxon>
        <taxon>Cellulophaga</taxon>
    </lineage>
</organism>
<evidence type="ECO:0000313" key="1">
    <source>
        <dbReference type="EMBL" id="SFW14696.1"/>
    </source>
</evidence>
<reference evidence="2" key="1">
    <citation type="submission" date="2016-11" db="EMBL/GenBank/DDBJ databases">
        <authorList>
            <person name="Varghese N."/>
            <person name="Submissions S."/>
        </authorList>
    </citation>
    <scope>NUCLEOTIDE SEQUENCE [LARGE SCALE GENOMIC DNA]</scope>
    <source>
        <strain evidence="2">DSM 24786</strain>
    </source>
</reference>
<gene>
    <name evidence="1" type="ORF">SAMN05660313_00095</name>
</gene>
<name>A0A1K1LV29_9FLAO</name>
<keyword evidence="2" id="KW-1185">Reference proteome</keyword>
<dbReference type="Proteomes" id="UP000183257">
    <property type="component" value="Unassembled WGS sequence"/>
</dbReference>
<sequence length="73" mass="8530">MVGYETMALIFVDSVSEFVKLKNGFWISTKELKSKNLRLISWMDYAIEKNTEWYANKNGLNLREGPSLHTMIK</sequence>
<accession>A0A1K1LV29</accession>
<protein>
    <submittedName>
        <fullName evidence="1">Uncharacterized protein</fullName>
    </submittedName>
</protein>